<dbReference type="InterPro" id="IPR001360">
    <property type="entry name" value="Glyco_hydro_1"/>
</dbReference>
<dbReference type="Proteomes" id="UP000225277">
    <property type="component" value="Unassembled WGS sequence"/>
</dbReference>
<protein>
    <submittedName>
        <fullName evidence="3">Related to beta-glucosidase</fullName>
    </submittedName>
</protein>
<reference evidence="3 4" key="1">
    <citation type="submission" date="2016-03" db="EMBL/GenBank/DDBJ databases">
        <authorList>
            <person name="Ploux O."/>
        </authorList>
    </citation>
    <scope>NUCLEOTIDE SEQUENCE [LARGE SCALE GENOMIC DNA]</scope>
    <source>
        <strain evidence="3 4">URUG2</strain>
    </source>
</reference>
<dbReference type="GO" id="GO:0008422">
    <property type="term" value="F:beta-glucosidase activity"/>
    <property type="evidence" value="ECO:0007669"/>
    <property type="project" value="TreeGrafter"/>
</dbReference>
<evidence type="ECO:0000256" key="2">
    <source>
        <dbReference type="SAM" id="SignalP"/>
    </source>
</evidence>
<dbReference type="AlphaFoldDB" id="A0A2D3V1B6"/>
<dbReference type="GO" id="GO:0005975">
    <property type="term" value="P:carbohydrate metabolic process"/>
    <property type="evidence" value="ECO:0007669"/>
    <property type="project" value="InterPro"/>
</dbReference>
<dbReference type="PANTHER" id="PTHR10353">
    <property type="entry name" value="GLYCOSYL HYDROLASE"/>
    <property type="match status" value="1"/>
</dbReference>
<dbReference type="Pfam" id="PF00232">
    <property type="entry name" value="Glyco_hydro_1"/>
    <property type="match status" value="2"/>
</dbReference>
<name>A0A2D3V1B6_9PEZI</name>
<evidence type="ECO:0000256" key="1">
    <source>
        <dbReference type="RuleBase" id="RU003690"/>
    </source>
</evidence>
<dbReference type="STRING" id="112498.A0A2D3V1B6"/>
<dbReference type="Gene3D" id="3.20.20.80">
    <property type="entry name" value="Glycosidases"/>
    <property type="match status" value="1"/>
</dbReference>
<keyword evidence="4" id="KW-1185">Reference proteome</keyword>
<evidence type="ECO:0000313" key="4">
    <source>
        <dbReference type="Proteomes" id="UP000225277"/>
    </source>
</evidence>
<organism evidence="3 4">
    <name type="scientific">Ramularia collo-cygni</name>
    <dbReference type="NCBI Taxonomy" id="112498"/>
    <lineage>
        <taxon>Eukaryota</taxon>
        <taxon>Fungi</taxon>
        <taxon>Dikarya</taxon>
        <taxon>Ascomycota</taxon>
        <taxon>Pezizomycotina</taxon>
        <taxon>Dothideomycetes</taxon>
        <taxon>Dothideomycetidae</taxon>
        <taxon>Mycosphaerellales</taxon>
        <taxon>Mycosphaerellaceae</taxon>
        <taxon>Ramularia</taxon>
    </lineage>
</organism>
<gene>
    <name evidence="3" type="ORF">RCC_07452</name>
</gene>
<dbReference type="PANTHER" id="PTHR10353:SF53">
    <property type="entry name" value="BETA-1,4-GLUCOSIDASE (EUROFUNG)"/>
    <property type="match status" value="1"/>
</dbReference>
<keyword evidence="2" id="KW-0732">Signal</keyword>
<accession>A0A2D3V1B6</accession>
<dbReference type="EMBL" id="FJUY01000011">
    <property type="protein sequence ID" value="CZT21588.1"/>
    <property type="molecule type" value="Genomic_DNA"/>
</dbReference>
<dbReference type="RefSeq" id="XP_023628477.1">
    <property type="nucleotide sequence ID" value="XM_023772709.1"/>
</dbReference>
<evidence type="ECO:0000313" key="3">
    <source>
        <dbReference type="EMBL" id="CZT21588.1"/>
    </source>
</evidence>
<sequence>MASARWITGLALSCLSLQASAGDNASSTCTSPDYHQASTFSYPQTTTRFASSNPAQSATTTYALPYGSVSAQFANLSTTTWPNWTPISSTSSLSNSTATATATATEATPDEPYGTAAFTSLWNAANPVNFTRGMYSTTVSPTPIPSSELALPPPLVFQPPSNSHKFPKDFFYGAAGSAAQCEGAIADHGKTPSRLDMYANVLSLAGAGSFASVITGGASKIEPNYVTNEHYYLYKQDIERMASMGLKTYSFSIPWTRILPFALPGTPVNEDAISHYSDMIDFVLEKGMQPVVTLFHFDTPLQFYGGGQEYILQYLQTKINFGLGGNSGFSNATFEDAYVHYATLVMSHYADRVPYWITINEPQASASNGVAVNTVLRCHSRVVHYYREVLQGIGKVSLKMGVTPGVPADPSNQTHVEAANFFSEFYLGPFLRTLGLGLDYPENYKQAVSDYIPLSSADLAYMKGTIDFIALDAYTAPPVFPASSNLTACAESHGTDSNITYAYPLCLNLAMETPTGWAYGYDPSGNPVFYTAPSSLRTNLNYIYYTYGLPIVITEFGLQPPPPPGGQLRDNLYNVPGSEYTISYLSEMLKAIWEDGVKVLGAINWNWGDSWEFGRFDEGYGLMFVDHTTQERRYRRSFFDAVEFVESRREEC</sequence>
<comment type="similarity">
    <text evidence="1">Belongs to the glycosyl hydrolase 1 family.</text>
</comment>
<feature type="signal peptide" evidence="2">
    <location>
        <begin position="1"/>
        <end position="21"/>
    </location>
</feature>
<dbReference type="OrthoDB" id="65569at2759"/>
<dbReference type="InterPro" id="IPR017853">
    <property type="entry name" value="GH"/>
</dbReference>
<feature type="chain" id="PRO_5013938219" evidence="2">
    <location>
        <begin position="22"/>
        <end position="652"/>
    </location>
</feature>
<dbReference type="GeneID" id="35602569"/>
<proteinExistence type="inferred from homology"/>
<dbReference type="SUPFAM" id="SSF51445">
    <property type="entry name" value="(Trans)glycosidases"/>
    <property type="match status" value="1"/>
</dbReference>